<gene>
    <name evidence="13" type="ORF">DA73_0218165</name>
    <name evidence="12" type="ORF">DA73_0400013915</name>
</gene>
<dbReference type="InterPro" id="IPR036890">
    <property type="entry name" value="HATPase_C_sf"/>
</dbReference>
<dbReference type="Gene3D" id="1.10.287.130">
    <property type="match status" value="1"/>
</dbReference>
<feature type="domain" description="PAS" evidence="11">
    <location>
        <begin position="125"/>
        <end position="196"/>
    </location>
</feature>
<dbReference type="CDD" id="cd16922">
    <property type="entry name" value="HATPase_EvgS-ArcB-TorS-like"/>
    <property type="match status" value="1"/>
</dbReference>
<dbReference type="Pfam" id="PF08448">
    <property type="entry name" value="PAS_4"/>
    <property type="match status" value="1"/>
</dbReference>
<dbReference type="Gene3D" id="3.30.450.20">
    <property type="entry name" value="PAS domain"/>
    <property type="match status" value="1"/>
</dbReference>
<dbReference type="Pfam" id="PF00512">
    <property type="entry name" value="HisKA"/>
    <property type="match status" value="1"/>
</dbReference>
<dbReference type="InterPro" id="IPR000014">
    <property type="entry name" value="PAS"/>
</dbReference>
<dbReference type="OrthoDB" id="9778628at2"/>
<dbReference type="SUPFAM" id="SSF47384">
    <property type="entry name" value="Homodimeric domain of signal transducing histidine kinase"/>
    <property type="match status" value="1"/>
</dbReference>
<dbReference type="SUPFAM" id="SSF55785">
    <property type="entry name" value="PYP-like sensor domain (PAS domain)"/>
    <property type="match status" value="1"/>
</dbReference>
<dbReference type="InterPro" id="IPR005467">
    <property type="entry name" value="His_kinase_dom"/>
</dbReference>
<evidence type="ECO:0000256" key="1">
    <source>
        <dbReference type="ARBA" id="ARBA00000085"/>
    </source>
</evidence>
<dbReference type="Gene3D" id="3.30.565.10">
    <property type="entry name" value="Histidine kinase-like ATPase, C-terminal domain"/>
    <property type="match status" value="1"/>
</dbReference>
<dbReference type="PANTHER" id="PTHR43047">
    <property type="entry name" value="TWO-COMPONENT HISTIDINE PROTEIN KINASE"/>
    <property type="match status" value="1"/>
</dbReference>
<dbReference type="GO" id="GO:0009927">
    <property type="term" value="F:histidine phosphotransfer kinase activity"/>
    <property type="evidence" value="ECO:0007669"/>
    <property type="project" value="TreeGrafter"/>
</dbReference>
<dbReference type="AlphaFoldDB" id="A0A0C1R427"/>
<name>A0A0C1R427_9CYAN</name>
<comment type="catalytic activity">
    <reaction evidence="1">
        <text>ATP + protein L-histidine = ADP + protein N-phospho-L-histidine.</text>
        <dbReference type="EC" id="2.7.13.3"/>
    </reaction>
</comment>
<sequence>MIVVTKNQKLELENITLRYQNQIFKETLRAMIMGESDPLDISDEQVKKVLTLKNAEQLVNLVLCEQMARNEAEVALQKSKAELERKVAERTSELTKTNLHLHRLIGILEDVIKRQQDIDAQLREAERRWRSLLENVQLLVAGLDSMGKVEYLNPFFLKLTGYTQDEILGKDWIENCIPQHQQQGVKDFFAEMLQCELYLHAQNYILTKSGEERLIAWNHTVLRNPKGRIVGIMSIGEDITQRYALDKIKDEFISVVSHELRTPLTSIYGGLNLLATGLVPTESEKGKRLIQITSENAARLVRLVNDILDLERLQSGKIILSKQKIDTNQLLTKAAETMQFTANNSDIKISIITQCLEVVVDSDRIIQVLTNLLSNAIKFSPKSSVVTMIAEKTMEKNGSFPVVLFKVQDQGRGIPIDNIESIFERFQQVDASDSRKHGGTGLGLAICRSIIQQHNGKIWAESQIDVGSTFFFTIPLL</sequence>
<dbReference type="EC" id="2.7.13.3" evidence="2"/>
<dbReference type="GO" id="GO:0000155">
    <property type="term" value="F:phosphorelay sensor kinase activity"/>
    <property type="evidence" value="ECO:0007669"/>
    <property type="project" value="InterPro"/>
</dbReference>
<dbReference type="InterPro" id="IPR013656">
    <property type="entry name" value="PAS_4"/>
</dbReference>
<dbReference type="SUPFAM" id="SSF55874">
    <property type="entry name" value="ATPase domain of HSP90 chaperone/DNA topoisomerase II/histidine kinase"/>
    <property type="match status" value="1"/>
</dbReference>
<keyword evidence="5 12" id="KW-0418">Kinase</keyword>
<keyword evidence="9" id="KW-0175">Coiled coil</keyword>
<dbReference type="GO" id="GO:0005886">
    <property type="term" value="C:plasma membrane"/>
    <property type="evidence" value="ECO:0007669"/>
    <property type="project" value="TreeGrafter"/>
</dbReference>
<dbReference type="PROSITE" id="PS50112">
    <property type="entry name" value="PAS"/>
    <property type="match status" value="1"/>
</dbReference>
<dbReference type="FunFam" id="3.30.565.10:FF:000006">
    <property type="entry name" value="Sensor histidine kinase WalK"/>
    <property type="match status" value="1"/>
</dbReference>
<reference evidence="12" key="2">
    <citation type="submission" date="2019-11" db="EMBL/GenBank/DDBJ databases">
        <title>Improved Assembly of Tolypothrix boutellei genome.</title>
        <authorList>
            <person name="Sarangi A.N."/>
            <person name="Mukherjee M."/>
            <person name="Ghosh S."/>
            <person name="Singh D."/>
            <person name="Das A."/>
            <person name="Kant S."/>
            <person name="Prusty A."/>
            <person name="Tripathy S."/>
        </authorList>
    </citation>
    <scope>NUCLEOTIDE SEQUENCE</scope>
    <source>
        <strain evidence="12">VB521301</strain>
    </source>
</reference>
<dbReference type="SMART" id="SM00091">
    <property type="entry name" value="PAS"/>
    <property type="match status" value="1"/>
</dbReference>
<dbReference type="EMBL" id="JHEG02000048">
    <property type="protein sequence ID" value="KIE10478.1"/>
    <property type="molecule type" value="Genomic_DNA"/>
</dbReference>
<protein>
    <recommendedName>
        <fullName evidence="2">histidine kinase</fullName>
        <ecNumber evidence="2">2.7.13.3</ecNumber>
    </recommendedName>
</protein>
<dbReference type="InterPro" id="IPR035965">
    <property type="entry name" value="PAS-like_dom_sf"/>
</dbReference>
<keyword evidence="3" id="KW-0597">Phosphoprotein</keyword>
<dbReference type="InterPro" id="IPR003594">
    <property type="entry name" value="HATPase_dom"/>
</dbReference>
<dbReference type="SMART" id="SM00387">
    <property type="entry name" value="HATPase_c"/>
    <property type="match status" value="1"/>
</dbReference>
<evidence type="ECO:0000259" key="11">
    <source>
        <dbReference type="PROSITE" id="PS50112"/>
    </source>
</evidence>
<evidence type="ECO:0000256" key="5">
    <source>
        <dbReference type="ARBA" id="ARBA00022777"/>
    </source>
</evidence>
<keyword evidence="4" id="KW-0808">Transferase</keyword>
<feature type="coiled-coil region" evidence="9">
    <location>
        <begin position="69"/>
        <end position="128"/>
    </location>
</feature>
<dbReference type="SMART" id="SM00388">
    <property type="entry name" value="HisKA"/>
    <property type="match status" value="1"/>
</dbReference>
<feature type="domain" description="Histidine kinase" evidence="10">
    <location>
        <begin position="255"/>
        <end position="477"/>
    </location>
</feature>
<evidence type="ECO:0000256" key="4">
    <source>
        <dbReference type="ARBA" id="ARBA00022679"/>
    </source>
</evidence>
<evidence type="ECO:0000313" key="14">
    <source>
        <dbReference type="Proteomes" id="UP000029738"/>
    </source>
</evidence>
<dbReference type="PROSITE" id="PS50109">
    <property type="entry name" value="HIS_KIN"/>
    <property type="match status" value="1"/>
</dbReference>
<accession>A0A0C1R427</accession>
<keyword evidence="14" id="KW-1185">Reference proteome</keyword>
<reference evidence="13" key="1">
    <citation type="journal article" date="2015" name="Genome Announc.">
        <title>Draft Genome Sequence of Tolypothrix boutellei Strain VB521301.</title>
        <authorList>
            <person name="Chandrababunaidu M.M."/>
            <person name="Singh D."/>
            <person name="Sen D."/>
            <person name="Bhan S."/>
            <person name="Das S."/>
            <person name="Gupta A."/>
            <person name="Adhikary S.P."/>
            <person name="Tripathy S."/>
        </authorList>
    </citation>
    <scope>NUCLEOTIDE SEQUENCE</scope>
    <source>
        <strain evidence="13">VB521301</strain>
    </source>
</reference>
<evidence type="ECO:0000313" key="13">
    <source>
        <dbReference type="EMBL" id="KIE10478.1"/>
    </source>
</evidence>
<dbReference type="Proteomes" id="UP000029738">
    <property type="component" value="Unassembled WGS sequence"/>
</dbReference>
<evidence type="ECO:0000256" key="7">
    <source>
        <dbReference type="ARBA" id="ARBA00023136"/>
    </source>
</evidence>
<dbReference type="FunFam" id="1.10.287.130:FF:000001">
    <property type="entry name" value="Two-component sensor histidine kinase"/>
    <property type="match status" value="1"/>
</dbReference>
<dbReference type="PRINTS" id="PR00344">
    <property type="entry name" value="BCTRLSENSOR"/>
</dbReference>
<evidence type="ECO:0000256" key="2">
    <source>
        <dbReference type="ARBA" id="ARBA00012438"/>
    </source>
</evidence>
<evidence type="ECO:0000313" key="12">
    <source>
        <dbReference type="EMBL" id="KAF3886450.1"/>
    </source>
</evidence>
<dbReference type="STRING" id="1479485.DA73_0218165"/>
<dbReference type="Pfam" id="PF02518">
    <property type="entry name" value="HATPase_c"/>
    <property type="match status" value="1"/>
</dbReference>
<comment type="function">
    <text evidence="8">Photoreceptor which exists in two forms that are reversibly interconvertible by light: the R form that absorbs maximally in the red region of the spectrum and the FR form that absorbs maximally in the far-red region.</text>
</comment>
<evidence type="ECO:0000259" key="10">
    <source>
        <dbReference type="PROSITE" id="PS50109"/>
    </source>
</evidence>
<dbReference type="InterPro" id="IPR036097">
    <property type="entry name" value="HisK_dim/P_sf"/>
</dbReference>
<evidence type="ECO:0000256" key="6">
    <source>
        <dbReference type="ARBA" id="ARBA00023012"/>
    </source>
</evidence>
<evidence type="ECO:0000256" key="9">
    <source>
        <dbReference type="SAM" id="Coils"/>
    </source>
</evidence>
<dbReference type="InterPro" id="IPR004358">
    <property type="entry name" value="Sig_transdc_His_kin-like_C"/>
</dbReference>
<evidence type="ECO:0000256" key="3">
    <source>
        <dbReference type="ARBA" id="ARBA00022553"/>
    </source>
</evidence>
<dbReference type="InterPro" id="IPR003661">
    <property type="entry name" value="HisK_dim/P_dom"/>
</dbReference>
<dbReference type="CDD" id="cd00082">
    <property type="entry name" value="HisKA"/>
    <property type="match status" value="1"/>
</dbReference>
<keyword evidence="6" id="KW-0902">Two-component regulatory system</keyword>
<evidence type="ECO:0000256" key="8">
    <source>
        <dbReference type="ARBA" id="ARBA00055745"/>
    </source>
</evidence>
<keyword evidence="7" id="KW-0472">Membrane</keyword>
<organism evidence="13">
    <name type="scientific">Tolypothrix bouteillei VB521301</name>
    <dbReference type="NCBI Taxonomy" id="1479485"/>
    <lineage>
        <taxon>Bacteria</taxon>
        <taxon>Bacillati</taxon>
        <taxon>Cyanobacteriota</taxon>
        <taxon>Cyanophyceae</taxon>
        <taxon>Nostocales</taxon>
        <taxon>Tolypothrichaceae</taxon>
        <taxon>Tolypothrix</taxon>
    </lineage>
</organism>
<dbReference type="CDD" id="cd00130">
    <property type="entry name" value="PAS"/>
    <property type="match status" value="1"/>
</dbReference>
<proteinExistence type="predicted"/>
<dbReference type="NCBIfam" id="TIGR00229">
    <property type="entry name" value="sensory_box"/>
    <property type="match status" value="1"/>
</dbReference>
<dbReference type="EMBL" id="JHEG04000001">
    <property type="protein sequence ID" value="KAF3886450.1"/>
    <property type="molecule type" value="Genomic_DNA"/>
</dbReference>
<dbReference type="PANTHER" id="PTHR43047:SF72">
    <property type="entry name" value="OSMOSENSING HISTIDINE PROTEIN KINASE SLN1"/>
    <property type="match status" value="1"/>
</dbReference>
<comment type="caution">
    <text evidence="13">The sequence shown here is derived from an EMBL/GenBank/DDBJ whole genome shotgun (WGS) entry which is preliminary data.</text>
</comment>